<dbReference type="AlphaFoldDB" id="A0A077CWP3"/>
<dbReference type="CDD" id="cd19954">
    <property type="entry name" value="serpin42Dd-like_insects"/>
    <property type="match status" value="1"/>
</dbReference>
<organism evidence="7">
    <name type="scientific">Musca domestica</name>
    <name type="common">House fly</name>
    <dbReference type="NCBI Taxonomy" id="7370"/>
    <lineage>
        <taxon>Eukaryota</taxon>
        <taxon>Metazoa</taxon>
        <taxon>Ecdysozoa</taxon>
        <taxon>Arthropoda</taxon>
        <taxon>Hexapoda</taxon>
        <taxon>Insecta</taxon>
        <taxon>Pterygota</taxon>
        <taxon>Neoptera</taxon>
        <taxon>Endopterygota</taxon>
        <taxon>Diptera</taxon>
        <taxon>Brachycera</taxon>
        <taxon>Muscomorpha</taxon>
        <taxon>Muscoidea</taxon>
        <taxon>Muscidae</taxon>
        <taxon>Musca</taxon>
    </lineage>
</organism>
<dbReference type="InterPro" id="IPR042178">
    <property type="entry name" value="Serpin_sf_1"/>
</dbReference>
<dbReference type="GO" id="GO:0004867">
    <property type="term" value="F:serine-type endopeptidase inhibitor activity"/>
    <property type="evidence" value="ECO:0007669"/>
    <property type="project" value="UniProtKB-KW"/>
</dbReference>
<dbReference type="VEuPathDB" id="VectorBase:MDOA008906"/>
<keyword evidence="3" id="KW-0722">Serine protease inhibitor</keyword>
<dbReference type="InterPro" id="IPR036186">
    <property type="entry name" value="Serpin_sf"/>
</dbReference>
<dbReference type="PROSITE" id="PS00284">
    <property type="entry name" value="SERPIN"/>
    <property type="match status" value="1"/>
</dbReference>
<dbReference type="InterPro" id="IPR000215">
    <property type="entry name" value="Serpin_fam"/>
</dbReference>
<keyword evidence="5" id="KW-0732">Signal</keyword>
<proteinExistence type="evidence at transcript level"/>
<feature type="domain" description="Serpin" evidence="6">
    <location>
        <begin position="40"/>
        <end position="403"/>
    </location>
</feature>
<evidence type="ECO:0000259" key="6">
    <source>
        <dbReference type="SMART" id="SM00093"/>
    </source>
</evidence>
<sequence>MASLLIRTALFAVLLSCTLHSTTAGTIAPSEMATRNLFAANLFSFVAPEHLGENVVYSPASIQTCLALGFTGADGETAQEMRKVLYLGEGDKRQVAKNYGDFLKVAFKNTKDNGPILKMANRLYANQNLQIVEEYNKIATEYLDAQAENINFQNSQEAIQKINNWVEEQTENKIKNLMQPGSVDGTTSAVLVNAIYFKAKWLKPFSLSSTRKATFKLSTKQDVQVDMMYQDEKFQYGEFPKYDAKVLEMPYENSDLSMMIILPNDVEGLAKLEEKLKGVDLNEISSQLKTHDVDVFLPKFRIEFDIDLKEPLMKMGLNTMFSDAANFNQLFANAPASQKVSDVKHKAFLDVNEAGSEAAAASYMKIVLMSLNLNQKSFNADHPFVFAIRSKTAVYFAGHVSKF</sequence>
<dbReference type="Gene3D" id="2.30.39.10">
    <property type="entry name" value="Alpha-1-antitrypsin, domain 1"/>
    <property type="match status" value="1"/>
</dbReference>
<name>A0A077CWP3_MUSDO</name>
<dbReference type="Pfam" id="PF00079">
    <property type="entry name" value="Serpin"/>
    <property type="match status" value="1"/>
</dbReference>
<accession>A0A077CWP3</accession>
<dbReference type="InterPro" id="IPR042185">
    <property type="entry name" value="Serpin_sf_2"/>
</dbReference>
<dbReference type="PANTHER" id="PTHR11461:SF211">
    <property type="entry name" value="GH10112P-RELATED"/>
    <property type="match status" value="1"/>
</dbReference>
<feature type="signal peptide" evidence="5">
    <location>
        <begin position="1"/>
        <end position="24"/>
    </location>
</feature>
<evidence type="ECO:0000313" key="7">
    <source>
        <dbReference type="EMBL" id="AIL24303.1"/>
    </source>
</evidence>
<evidence type="ECO:0000256" key="3">
    <source>
        <dbReference type="ARBA" id="ARBA00022900"/>
    </source>
</evidence>
<dbReference type="SMR" id="A0A077CWP3"/>
<comment type="similarity">
    <text evidence="1 4">Belongs to the serpin family.</text>
</comment>
<dbReference type="PANTHER" id="PTHR11461">
    <property type="entry name" value="SERINE PROTEASE INHIBITOR, SERPIN"/>
    <property type="match status" value="1"/>
</dbReference>
<dbReference type="EMBL" id="KJ872492">
    <property type="protein sequence ID" value="AIL24303.1"/>
    <property type="molecule type" value="mRNA"/>
</dbReference>
<dbReference type="SMART" id="SM00093">
    <property type="entry name" value="SERPIN"/>
    <property type="match status" value="1"/>
</dbReference>
<evidence type="ECO:0000256" key="5">
    <source>
        <dbReference type="SAM" id="SignalP"/>
    </source>
</evidence>
<reference evidence="7" key="1">
    <citation type="submission" date="2014-05" db="EMBL/GenBank/DDBJ databases">
        <title>cDNA cloning and sequence analysis of Musca domestica serpin superfamily.</title>
        <authorList>
            <person name="Wei C.C."/>
            <person name="Xiu J.F."/>
            <person name="Wu J.W."/>
        </authorList>
    </citation>
    <scope>NUCLEOTIDE SEQUENCE</scope>
</reference>
<gene>
    <name evidence="7" type="primary">SPN16</name>
</gene>
<keyword evidence="2" id="KW-0646">Protease inhibitor</keyword>
<dbReference type="InterPro" id="IPR023795">
    <property type="entry name" value="Serpin_CS"/>
</dbReference>
<feature type="chain" id="PRO_5001717321" evidence="5">
    <location>
        <begin position="25"/>
        <end position="403"/>
    </location>
</feature>
<protein>
    <submittedName>
        <fullName evidence="7">Serine protease inhibitor 16</fullName>
    </submittedName>
</protein>
<dbReference type="Gene3D" id="3.30.497.10">
    <property type="entry name" value="Antithrombin, subunit I, domain 2"/>
    <property type="match status" value="1"/>
</dbReference>
<dbReference type="InterPro" id="IPR023796">
    <property type="entry name" value="Serpin_dom"/>
</dbReference>
<evidence type="ECO:0000256" key="4">
    <source>
        <dbReference type="RuleBase" id="RU000411"/>
    </source>
</evidence>
<evidence type="ECO:0000256" key="2">
    <source>
        <dbReference type="ARBA" id="ARBA00022690"/>
    </source>
</evidence>
<evidence type="ECO:0000256" key="1">
    <source>
        <dbReference type="ARBA" id="ARBA00009500"/>
    </source>
</evidence>
<dbReference type="GO" id="GO:0005615">
    <property type="term" value="C:extracellular space"/>
    <property type="evidence" value="ECO:0007669"/>
    <property type="project" value="InterPro"/>
</dbReference>
<dbReference type="SUPFAM" id="SSF56574">
    <property type="entry name" value="Serpins"/>
    <property type="match status" value="1"/>
</dbReference>
<dbReference type="VEuPathDB" id="VectorBase:MDOMA2_012069"/>